<dbReference type="Pfam" id="PF00528">
    <property type="entry name" value="BPD_transp_1"/>
    <property type="match status" value="1"/>
</dbReference>
<evidence type="ECO:0000256" key="5">
    <source>
        <dbReference type="ARBA" id="ARBA00022989"/>
    </source>
</evidence>
<dbReference type="Proteomes" id="UP000321058">
    <property type="component" value="Unassembled WGS sequence"/>
</dbReference>
<accession>A0A512NDD1</accession>
<evidence type="ECO:0000256" key="3">
    <source>
        <dbReference type="ARBA" id="ARBA00022475"/>
    </source>
</evidence>
<evidence type="ECO:0000313" key="9">
    <source>
        <dbReference type="EMBL" id="GEP56959.1"/>
    </source>
</evidence>
<reference evidence="9 10" key="1">
    <citation type="submission" date="2019-07" db="EMBL/GenBank/DDBJ databases">
        <title>Whole genome shotgun sequence of Reyranella soli NBRC 108950.</title>
        <authorList>
            <person name="Hosoyama A."/>
            <person name="Uohara A."/>
            <person name="Ohji S."/>
            <person name="Ichikawa N."/>
        </authorList>
    </citation>
    <scope>NUCLEOTIDE SEQUENCE [LARGE SCALE GENOMIC DNA]</scope>
    <source>
        <strain evidence="9 10">NBRC 108950</strain>
    </source>
</reference>
<keyword evidence="10" id="KW-1185">Reference proteome</keyword>
<dbReference type="RefSeq" id="WP_147151331.1">
    <property type="nucleotide sequence ID" value="NZ_BKAJ01000072.1"/>
</dbReference>
<keyword evidence="5 7" id="KW-1133">Transmembrane helix</keyword>
<evidence type="ECO:0000256" key="2">
    <source>
        <dbReference type="ARBA" id="ARBA00022448"/>
    </source>
</evidence>
<keyword evidence="6 7" id="KW-0472">Membrane</keyword>
<name>A0A512NDD1_9HYPH</name>
<feature type="transmembrane region" description="Helical" evidence="7">
    <location>
        <begin position="12"/>
        <end position="30"/>
    </location>
</feature>
<dbReference type="PANTHER" id="PTHR43163:SF6">
    <property type="entry name" value="DIPEPTIDE TRANSPORT SYSTEM PERMEASE PROTEIN DPPB-RELATED"/>
    <property type="match status" value="1"/>
</dbReference>
<evidence type="ECO:0000256" key="4">
    <source>
        <dbReference type="ARBA" id="ARBA00022692"/>
    </source>
</evidence>
<comment type="subcellular location">
    <subcellularLocation>
        <location evidence="1 7">Cell membrane</location>
        <topology evidence="1 7">Multi-pass membrane protein</topology>
    </subcellularLocation>
</comment>
<dbReference type="InterPro" id="IPR000515">
    <property type="entry name" value="MetI-like"/>
</dbReference>
<dbReference type="OrthoDB" id="7834831at2"/>
<dbReference type="InterPro" id="IPR035906">
    <property type="entry name" value="MetI-like_sf"/>
</dbReference>
<proteinExistence type="inferred from homology"/>
<dbReference type="SUPFAM" id="SSF161098">
    <property type="entry name" value="MetI-like"/>
    <property type="match status" value="1"/>
</dbReference>
<dbReference type="PANTHER" id="PTHR43163">
    <property type="entry name" value="DIPEPTIDE TRANSPORT SYSTEM PERMEASE PROTEIN DPPB-RELATED"/>
    <property type="match status" value="1"/>
</dbReference>
<evidence type="ECO:0000256" key="1">
    <source>
        <dbReference type="ARBA" id="ARBA00004651"/>
    </source>
</evidence>
<evidence type="ECO:0000256" key="7">
    <source>
        <dbReference type="RuleBase" id="RU363032"/>
    </source>
</evidence>
<feature type="transmembrane region" description="Helical" evidence="7">
    <location>
        <begin position="257"/>
        <end position="286"/>
    </location>
</feature>
<keyword evidence="2 7" id="KW-0813">Transport</keyword>
<organism evidence="9 10">
    <name type="scientific">Reyranella soli</name>
    <dbReference type="NCBI Taxonomy" id="1230389"/>
    <lineage>
        <taxon>Bacteria</taxon>
        <taxon>Pseudomonadati</taxon>
        <taxon>Pseudomonadota</taxon>
        <taxon>Alphaproteobacteria</taxon>
        <taxon>Hyphomicrobiales</taxon>
        <taxon>Reyranellaceae</taxon>
        <taxon>Reyranella</taxon>
    </lineage>
</organism>
<dbReference type="PROSITE" id="PS50928">
    <property type="entry name" value="ABC_TM1"/>
    <property type="match status" value="1"/>
</dbReference>
<dbReference type="FunFam" id="1.10.3720.10:FF:000149">
    <property type="entry name" value="ABC transporter permease protein"/>
    <property type="match status" value="1"/>
</dbReference>
<sequence length="337" mass="35743">MLKLLLSRLATAIPSIVGVVVVTFMLTRLLPGDPAAYFAGLAASPQAIAEVRTKLGLDKSLPAQFVGYIVDLAHGNLGNSLSTGQPVVAEIATRLPASAELTLFALILAVGIAIPLGVLAAVKQGTWIDHLCRIVTTAGVSLPVFFTGLLFAYVFYYLLQWAPAPSGRLDVFLSPPTHITGFYLIDSALTGNMEVFWGALRQLALPAISMAIFSLAPLARMTRGSMLSVLGSDFIRTARASGLAPGTVVFTYAFRNAVLPVITVLGMVFSFLLGANVLVETVFAWPGIGLYAVNALITSDYAPVQGFVLTMAVLYVALNLAIDLLYGLVDPRVRLDS</sequence>
<feature type="transmembrane region" description="Helical" evidence="7">
    <location>
        <begin position="306"/>
        <end position="329"/>
    </location>
</feature>
<gene>
    <name evidence="9" type="ORF">RSO01_41250</name>
</gene>
<feature type="transmembrane region" description="Helical" evidence="7">
    <location>
        <begin position="103"/>
        <end position="122"/>
    </location>
</feature>
<comment type="similarity">
    <text evidence="7">Belongs to the binding-protein-dependent transport system permease family.</text>
</comment>
<keyword evidence="3" id="KW-1003">Cell membrane</keyword>
<dbReference type="Gene3D" id="1.10.3720.10">
    <property type="entry name" value="MetI-like"/>
    <property type="match status" value="1"/>
</dbReference>
<dbReference type="AlphaFoldDB" id="A0A512NDD1"/>
<evidence type="ECO:0000256" key="6">
    <source>
        <dbReference type="ARBA" id="ARBA00023136"/>
    </source>
</evidence>
<dbReference type="EMBL" id="BKAJ01000072">
    <property type="protein sequence ID" value="GEP56959.1"/>
    <property type="molecule type" value="Genomic_DNA"/>
</dbReference>
<comment type="caution">
    <text evidence="9">The sequence shown here is derived from an EMBL/GenBank/DDBJ whole genome shotgun (WGS) entry which is preliminary data.</text>
</comment>
<feature type="transmembrane region" description="Helical" evidence="7">
    <location>
        <begin position="134"/>
        <end position="159"/>
    </location>
</feature>
<evidence type="ECO:0000313" key="10">
    <source>
        <dbReference type="Proteomes" id="UP000321058"/>
    </source>
</evidence>
<dbReference type="GO" id="GO:0071916">
    <property type="term" value="F:dipeptide transmembrane transporter activity"/>
    <property type="evidence" value="ECO:0007669"/>
    <property type="project" value="TreeGrafter"/>
</dbReference>
<keyword evidence="4 7" id="KW-0812">Transmembrane</keyword>
<dbReference type="GO" id="GO:0005886">
    <property type="term" value="C:plasma membrane"/>
    <property type="evidence" value="ECO:0007669"/>
    <property type="project" value="UniProtKB-SubCell"/>
</dbReference>
<evidence type="ECO:0000259" key="8">
    <source>
        <dbReference type="PROSITE" id="PS50928"/>
    </source>
</evidence>
<dbReference type="InterPro" id="IPR045621">
    <property type="entry name" value="BPD_transp_1_N"/>
</dbReference>
<protein>
    <submittedName>
        <fullName evidence="9">ABC transporter permease</fullName>
    </submittedName>
</protein>
<dbReference type="Pfam" id="PF19300">
    <property type="entry name" value="BPD_transp_1_N"/>
    <property type="match status" value="1"/>
</dbReference>
<feature type="domain" description="ABC transmembrane type-1" evidence="8">
    <location>
        <begin position="95"/>
        <end position="326"/>
    </location>
</feature>
<feature type="transmembrane region" description="Helical" evidence="7">
    <location>
        <begin position="199"/>
        <end position="219"/>
    </location>
</feature>